<dbReference type="Gene3D" id="1.10.1330.10">
    <property type="entry name" value="Dockerin domain"/>
    <property type="match status" value="1"/>
</dbReference>
<protein>
    <recommendedName>
        <fullName evidence="2">Dockerin domain-containing protein</fullName>
    </recommendedName>
</protein>
<organism evidence="1">
    <name type="scientific">marine sediment metagenome</name>
    <dbReference type="NCBI Taxonomy" id="412755"/>
    <lineage>
        <taxon>unclassified sequences</taxon>
        <taxon>metagenomes</taxon>
        <taxon>ecological metagenomes</taxon>
    </lineage>
</organism>
<sequence>VNDFGVDLTGWTLRSATGISDDGLTFVGYGLNPSGYQEAWIATIPEPAIKVAVDIKPNSCPNPVNVKSSGVLPVAILGTEDFDVTTIDVASIRLADVAPIRSSFEDVAAPVSDGNDCDCIENGPDGFLDLTLKFKTQRIVEAVGDVNDGDELQLELIGVLFDETPIEGADCILIRGRHKPINPADINKDGVVNVADFAIFAQNWLLSSIVDE</sequence>
<accession>X1DQ57</accession>
<dbReference type="InterPro" id="IPR018247">
    <property type="entry name" value="EF_Hand_1_Ca_BS"/>
</dbReference>
<dbReference type="GO" id="GO:0000272">
    <property type="term" value="P:polysaccharide catabolic process"/>
    <property type="evidence" value="ECO:0007669"/>
    <property type="project" value="InterPro"/>
</dbReference>
<dbReference type="AlphaFoldDB" id="X1DQ57"/>
<proteinExistence type="predicted"/>
<name>X1DQ57_9ZZZZ</name>
<gene>
    <name evidence="1" type="ORF">S03H2_09217</name>
</gene>
<feature type="non-terminal residue" evidence="1">
    <location>
        <position position="1"/>
    </location>
</feature>
<reference evidence="1" key="1">
    <citation type="journal article" date="2014" name="Front. Microbiol.">
        <title>High frequency of phylogenetically diverse reductive dehalogenase-homologous genes in deep subseafloor sedimentary metagenomes.</title>
        <authorList>
            <person name="Kawai M."/>
            <person name="Futagami T."/>
            <person name="Toyoda A."/>
            <person name="Takaki Y."/>
            <person name="Nishi S."/>
            <person name="Hori S."/>
            <person name="Arai W."/>
            <person name="Tsubouchi T."/>
            <person name="Morono Y."/>
            <person name="Uchiyama I."/>
            <person name="Ito T."/>
            <person name="Fujiyama A."/>
            <person name="Inagaki F."/>
            <person name="Takami H."/>
        </authorList>
    </citation>
    <scope>NUCLEOTIDE SEQUENCE</scope>
    <source>
        <strain evidence="1">Expedition CK06-06</strain>
    </source>
</reference>
<comment type="caution">
    <text evidence="1">The sequence shown here is derived from an EMBL/GenBank/DDBJ whole genome shotgun (WGS) entry which is preliminary data.</text>
</comment>
<dbReference type="InterPro" id="IPR036439">
    <property type="entry name" value="Dockerin_dom_sf"/>
</dbReference>
<dbReference type="PROSITE" id="PS00018">
    <property type="entry name" value="EF_HAND_1"/>
    <property type="match status" value="1"/>
</dbReference>
<evidence type="ECO:0000313" key="1">
    <source>
        <dbReference type="EMBL" id="GAH22327.1"/>
    </source>
</evidence>
<evidence type="ECO:0008006" key="2">
    <source>
        <dbReference type="Google" id="ProtNLM"/>
    </source>
</evidence>
<dbReference type="EMBL" id="BARU01004636">
    <property type="protein sequence ID" value="GAH22327.1"/>
    <property type="molecule type" value="Genomic_DNA"/>
</dbReference>